<dbReference type="SUPFAM" id="SSF144064">
    <property type="entry name" value="Heme iron utilization protein-like"/>
    <property type="match status" value="1"/>
</dbReference>
<dbReference type="InterPro" id="IPR053733">
    <property type="entry name" value="Heme_Transport_Util_sf"/>
</dbReference>
<accession>A0A6H0RZ99</accession>
<dbReference type="EMBL" id="CP038799">
    <property type="protein sequence ID" value="QIV80523.1"/>
    <property type="molecule type" value="Genomic_DNA"/>
</dbReference>
<dbReference type="Gene3D" id="3.40.1570.10">
    <property type="entry name" value="HemS/ChuS/ChuX like domains"/>
    <property type="match status" value="1"/>
</dbReference>
<evidence type="ECO:0000313" key="2">
    <source>
        <dbReference type="Proteomes" id="UP000501849"/>
    </source>
</evidence>
<name>A0A6H0RZ99_9MYCO</name>
<protein>
    <recommendedName>
        <fullName evidence="3">Haemin-degrading HemS/ChuX domain-containing protein</fullName>
    </recommendedName>
</protein>
<evidence type="ECO:0000313" key="1">
    <source>
        <dbReference type="EMBL" id="QIV80523.1"/>
    </source>
</evidence>
<keyword evidence="2" id="KW-1185">Reference proteome</keyword>
<sequence length="275" mass="29386">MCTDGRRCGTCPARRLNVGSREIGVALPALGTVVSCTANDAALLSHTGEYATPAHPGEALICGQEQINVRLGANVTGYLTPQALTLTDTFGTHRVYLTPMSDPLVIKCLSLAPRGPQVPFTAEDWMVVDWNDTDQIDHLDSLSDERYRVLPFTGARKVDPRVLPHLLVYLVEQHVEYTVAVPGGGCVQLHRGSAALADTSGPAVAVIFGAARYVLDPVQVGECWVSTMHGAAGPTAAIEIYDRSRRCSTVLTLTGSVCGRTYDDWQAIATSLPGL</sequence>
<dbReference type="Proteomes" id="UP000501849">
    <property type="component" value="Chromosome"/>
</dbReference>
<dbReference type="KEGG" id="mfre:EXE63_06160"/>
<organism evidence="1 2">
    <name type="scientific">Mycolicibacterium frederiksbergense</name>
    <dbReference type="NCBI Taxonomy" id="117567"/>
    <lineage>
        <taxon>Bacteria</taxon>
        <taxon>Bacillati</taxon>
        <taxon>Actinomycetota</taxon>
        <taxon>Actinomycetes</taxon>
        <taxon>Mycobacteriales</taxon>
        <taxon>Mycobacteriaceae</taxon>
        <taxon>Mycolicibacterium</taxon>
    </lineage>
</organism>
<evidence type="ECO:0008006" key="3">
    <source>
        <dbReference type="Google" id="ProtNLM"/>
    </source>
</evidence>
<gene>
    <name evidence="1" type="ORF">EXE63_06160</name>
</gene>
<dbReference type="AlphaFoldDB" id="A0A6H0RZ99"/>
<proteinExistence type="predicted"/>
<reference evidence="1 2" key="1">
    <citation type="submission" date="2019-04" db="EMBL/GenBank/DDBJ databases">
        <title>Draft, Whole-Genome Sequence of the Anthracene-degrading Mycobacterium frederiksbergense LB501T, Isolated from a Polycyclic Aromatic Hydrocarbon (PAH)-Contaminated Soil.</title>
        <authorList>
            <person name="Augelletti F."/>
        </authorList>
    </citation>
    <scope>NUCLEOTIDE SEQUENCE [LARGE SCALE GENOMIC DNA]</scope>
    <source>
        <strain evidence="1 2">LB 501T</strain>
    </source>
</reference>